<dbReference type="UniPathway" id="UPA00138"/>
<dbReference type="CDD" id="cd00311">
    <property type="entry name" value="TIM"/>
    <property type="match status" value="1"/>
</dbReference>
<dbReference type="OrthoDB" id="9809429at2"/>
<dbReference type="EMBL" id="HF951689">
    <property type="protein sequence ID" value="CCW36354.1"/>
    <property type="molecule type" value="Genomic_DNA"/>
</dbReference>
<name>S0EXW5_CHTCT</name>
<evidence type="ECO:0000256" key="9">
    <source>
        <dbReference type="HAMAP-Rule" id="MF_00147"/>
    </source>
</evidence>
<dbReference type="GO" id="GO:0006094">
    <property type="term" value="P:gluconeogenesis"/>
    <property type="evidence" value="ECO:0007669"/>
    <property type="project" value="UniProtKB-UniRule"/>
</dbReference>
<feature type="binding site" evidence="9">
    <location>
        <begin position="9"/>
        <end position="11"/>
    </location>
    <ligand>
        <name>substrate</name>
    </ligand>
</feature>
<dbReference type="GO" id="GO:0006096">
    <property type="term" value="P:glycolytic process"/>
    <property type="evidence" value="ECO:0007669"/>
    <property type="project" value="UniProtKB-UniRule"/>
</dbReference>
<dbReference type="FunCoup" id="S0EXW5">
    <property type="interactions" value="419"/>
</dbReference>
<dbReference type="InterPro" id="IPR035990">
    <property type="entry name" value="TIM_sf"/>
</dbReference>
<dbReference type="HOGENOM" id="CLU_024251_2_3_0"/>
<feature type="binding site" evidence="9">
    <location>
        <position position="188"/>
    </location>
    <ligand>
        <name>substrate</name>
    </ligand>
</feature>
<feature type="binding site" evidence="9">
    <location>
        <position position="228"/>
    </location>
    <ligand>
        <name>substrate</name>
    </ligand>
</feature>
<evidence type="ECO:0000256" key="4">
    <source>
        <dbReference type="ARBA" id="ARBA00019397"/>
    </source>
</evidence>
<keyword evidence="8 9" id="KW-0413">Isomerase</keyword>
<keyword evidence="7 9" id="KW-0324">Glycolysis</keyword>
<dbReference type="PATRIC" id="fig|1303518.3.peg.2660"/>
<comment type="function">
    <text evidence="9">Involved in the gluconeogenesis. Catalyzes stereospecifically the conversion of dihydroxyacetone phosphate (DHAP) to D-glyceraldehyde-3-phosphate (G3P).</text>
</comment>
<evidence type="ECO:0000313" key="12">
    <source>
        <dbReference type="Proteomes" id="UP000014227"/>
    </source>
</evidence>
<keyword evidence="12" id="KW-1185">Reference proteome</keyword>
<dbReference type="EC" id="5.3.1.1" evidence="3 9"/>
<dbReference type="PROSITE" id="PS00171">
    <property type="entry name" value="TIM_1"/>
    <property type="match status" value="1"/>
</dbReference>
<dbReference type="STRING" id="454171.CP488_01531"/>
<dbReference type="RefSeq" id="WP_016483863.1">
    <property type="nucleotide sequence ID" value="NC_021487.1"/>
</dbReference>
<dbReference type="SUPFAM" id="SSF51351">
    <property type="entry name" value="Triosephosphate isomerase (TIM)"/>
    <property type="match status" value="1"/>
</dbReference>
<dbReference type="PROSITE" id="PS51440">
    <property type="entry name" value="TIM_2"/>
    <property type="match status" value="1"/>
</dbReference>
<comment type="pathway">
    <text evidence="9 10">Carbohydrate biosynthesis; gluconeogenesis.</text>
</comment>
<evidence type="ECO:0000256" key="8">
    <source>
        <dbReference type="ARBA" id="ARBA00023235"/>
    </source>
</evidence>
<dbReference type="InParanoid" id="S0EXW5"/>
<dbReference type="Pfam" id="PF00121">
    <property type="entry name" value="TIM"/>
    <property type="match status" value="1"/>
</dbReference>
<proteinExistence type="inferred from homology"/>
<comment type="similarity">
    <text evidence="2 9 10">Belongs to the triosephosphate isomerase family.</text>
</comment>
<evidence type="ECO:0000256" key="5">
    <source>
        <dbReference type="ARBA" id="ARBA00022432"/>
    </source>
</evidence>
<dbReference type="HAMAP" id="MF_00147_B">
    <property type="entry name" value="TIM_B"/>
    <property type="match status" value="1"/>
</dbReference>
<evidence type="ECO:0000256" key="7">
    <source>
        <dbReference type="ARBA" id="ARBA00023152"/>
    </source>
</evidence>
<organism evidence="11 12">
    <name type="scientific">Chthonomonas calidirosea (strain DSM 23976 / ICMP 18418 / T49)</name>
    <dbReference type="NCBI Taxonomy" id="1303518"/>
    <lineage>
        <taxon>Bacteria</taxon>
        <taxon>Bacillati</taxon>
        <taxon>Armatimonadota</taxon>
        <taxon>Chthonomonadia</taxon>
        <taxon>Chthonomonadales</taxon>
        <taxon>Chthonomonadaceae</taxon>
        <taxon>Chthonomonas</taxon>
    </lineage>
</organism>
<keyword evidence="6 9" id="KW-0963">Cytoplasm</keyword>
<evidence type="ECO:0000256" key="2">
    <source>
        <dbReference type="ARBA" id="ARBA00007422"/>
    </source>
</evidence>
<dbReference type="InterPro" id="IPR013785">
    <property type="entry name" value="Aldolase_TIM"/>
</dbReference>
<dbReference type="Gene3D" id="3.20.20.70">
    <property type="entry name" value="Aldolase class I"/>
    <property type="match status" value="1"/>
</dbReference>
<keyword evidence="5 9" id="KW-0312">Gluconeogenesis</keyword>
<comment type="subcellular location">
    <subcellularLocation>
        <location evidence="9 10">Cytoplasm</location>
    </subcellularLocation>
</comment>
<reference evidence="12" key="1">
    <citation type="submission" date="2013-03" db="EMBL/GenBank/DDBJ databases">
        <title>Genome sequence of Chthonomonas calidirosea, the first sequenced genome from the Armatimonadetes phylum (formally candidate division OP10).</title>
        <authorList>
            <person name="Lee K.C.Y."/>
            <person name="Morgan X.C."/>
            <person name="Dunfield P.F."/>
            <person name="Tamas I."/>
            <person name="Houghton K.M."/>
            <person name="Vyssotski M."/>
            <person name="Ryan J.L.J."/>
            <person name="Lagutin K."/>
            <person name="McDonald I.R."/>
            <person name="Stott M.B."/>
        </authorList>
    </citation>
    <scope>NUCLEOTIDE SEQUENCE [LARGE SCALE GENOMIC DNA]</scope>
    <source>
        <strain evidence="12">DSM 23976 / ICMP 18418 / T49</strain>
    </source>
</reference>
<evidence type="ECO:0000313" key="11">
    <source>
        <dbReference type="EMBL" id="CCW36354.1"/>
    </source>
</evidence>
<dbReference type="GO" id="GO:0004807">
    <property type="term" value="F:triose-phosphate isomerase activity"/>
    <property type="evidence" value="ECO:0007669"/>
    <property type="project" value="UniProtKB-UniRule"/>
</dbReference>
<evidence type="ECO:0000256" key="1">
    <source>
        <dbReference type="ARBA" id="ARBA00004680"/>
    </source>
</evidence>
<sequence>MRRGVIAGNWKMHCTLEETRRLLEELLHRLESQPACEVVVCPPFTALSTAAALLHNTPVKLGAQDLFWKEKGAYTGQIAPGMLVDVGCEYVIIGHSERRGRFGVPEPDFDATILAYFGESDATVNRKLRAALAAGLTPICCVGETLTERQAGQTDAVIRRQTRAALEGISEGDARKIVFAYEPVWAIGTGEVCAAGEANRVCGLIRTAVGEVAGSDAAAAVRVQYGGSVKPENAADLLVQPEIDGALVGGASLKAADFLAILHAYPAS</sequence>
<dbReference type="GO" id="GO:0046166">
    <property type="term" value="P:glyceraldehyde-3-phosphate biosynthetic process"/>
    <property type="evidence" value="ECO:0007669"/>
    <property type="project" value="TreeGrafter"/>
</dbReference>
<dbReference type="KEGG" id="ccz:CCALI_02560"/>
<dbReference type="FunFam" id="3.20.20.70:FF:000016">
    <property type="entry name" value="Triosephosphate isomerase"/>
    <property type="match status" value="1"/>
</dbReference>
<feature type="active site" description="Proton acceptor" evidence="9">
    <location>
        <position position="182"/>
    </location>
</feature>
<comment type="pathway">
    <text evidence="1 9 10">Carbohydrate degradation; glycolysis; D-glyceraldehyde 3-phosphate from glycerone phosphate: step 1/1.</text>
</comment>
<dbReference type="GO" id="GO:0019563">
    <property type="term" value="P:glycerol catabolic process"/>
    <property type="evidence" value="ECO:0007669"/>
    <property type="project" value="TreeGrafter"/>
</dbReference>
<feature type="active site" description="Electrophile" evidence="9">
    <location>
        <position position="95"/>
    </location>
</feature>
<dbReference type="PANTHER" id="PTHR21139:SF42">
    <property type="entry name" value="TRIOSEPHOSPHATE ISOMERASE"/>
    <property type="match status" value="1"/>
</dbReference>
<dbReference type="AlphaFoldDB" id="S0EXW5"/>
<dbReference type="eggNOG" id="COG0149">
    <property type="taxonomic scope" value="Bacteria"/>
</dbReference>
<protein>
    <recommendedName>
        <fullName evidence="4 9">Triosephosphate isomerase</fullName>
        <shortName evidence="9">TIM</shortName>
        <shortName evidence="9">TPI</shortName>
        <ecNumber evidence="3 9">5.3.1.1</ecNumber>
    </recommendedName>
    <alternativeName>
        <fullName evidence="9">Triose-phosphate isomerase</fullName>
    </alternativeName>
</protein>
<evidence type="ECO:0000256" key="6">
    <source>
        <dbReference type="ARBA" id="ARBA00022490"/>
    </source>
</evidence>
<comment type="subunit">
    <text evidence="9 10">Homodimer.</text>
</comment>
<dbReference type="UniPathway" id="UPA00109">
    <property type="reaction ID" value="UER00189"/>
</dbReference>
<comment type="catalytic activity">
    <reaction evidence="9 10">
        <text>D-glyceraldehyde 3-phosphate = dihydroxyacetone phosphate</text>
        <dbReference type="Rhea" id="RHEA:18585"/>
        <dbReference type="ChEBI" id="CHEBI:57642"/>
        <dbReference type="ChEBI" id="CHEBI:59776"/>
        <dbReference type="EC" id="5.3.1.1"/>
    </reaction>
</comment>
<dbReference type="InterPro" id="IPR020861">
    <property type="entry name" value="Triosephosphate_isomerase_AS"/>
</dbReference>
<dbReference type="NCBIfam" id="TIGR00419">
    <property type="entry name" value="tim"/>
    <property type="match status" value="1"/>
</dbReference>
<dbReference type="Proteomes" id="UP000014227">
    <property type="component" value="Chromosome I"/>
</dbReference>
<feature type="binding site" evidence="9">
    <location>
        <begin position="249"/>
        <end position="250"/>
    </location>
    <ligand>
        <name>substrate</name>
    </ligand>
</feature>
<accession>S0EXW5</accession>
<dbReference type="PANTHER" id="PTHR21139">
    <property type="entry name" value="TRIOSEPHOSPHATE ISOMERASE"/>
    <property type="match status" value="1"/>
</dbReference>
<dbReference type="InterPro" id="IPR022896">
    <property type="entry name" value="TrioseP_Isoase_bac/euk"/>
</dbReference>
<evidence type="ECO:0000256" key="10">
    <source>
        <dbReference type="RuleBase" id="RU363013"/>
    </source>
</evidence>
<evidence type="ECO:0000256" key="3">
    <source>
        <dbReference type="ARBA" id="ARBA00011940"/>
    </source>
</evidence>
<dbReference type="GO" id="GO:0005829">
    <property type="term" value="C:cytosol"/>
    <property type="evidence" value="ECO:0007669"/>
    <property type="project" value="TreeGrafter"/>
</dbReference>
<gene>
    <name evidence="9" type="primary">tpiA</name>
    <name evidence="11" type="ORF">CCALI_02560</name>
</gene>
<dbReference type="InterPro" id="IPR000652">
    <property type="entry name" value="Triosephosphate_isomerase"/>
</dbReference>